<gene>
    <name evidence="1" type="ORF">B296_00001129</name>
</gene>
<dbReference type="Proteomes" id="UP000287651">
    <property type="component" value="Unassembled WGS sequence"/>
</dbReference>
<comment type="caution">
    <text evidence="1">The sequence shown here is derived from an EMBL/GenBank/DDBJ whole genome shotgun (WGS) entry which is preliminary data.</text>
</comment>
<evidence type="ECO:0000313" key="1">
    <source>
        <dbReference type="EMBL" id="RRT85579.1"/>
    </source>
</evidence>
<protein>
    <submittedName>
        <fullName evidence="1">Uncharacterized protein</fullName>
    </submittedName>
</protein>
<name>A0A427BAT2_ENSVE</name>
<dbReference type="AlphaFoldDB" id="A0A427BAT2"/>
<accession>A0A427BAT2</accession>
<organism evidence="1 2">
    <name type="scientific">Ensete ventricosum</name>
    <name type="common">Abyssinian banana</name>
    <name type="synonym">Musa ensete</name>
    <dbReference type="NCBI Taxonomy" id="4639"/>
    <lineage>
        <taxon>Eukaryota</taxon>
        <taxon>Viridiplantae</taxon>
        <taxon>Streptophyta</taxon>
        <taxon>Embryophyta</taxon>
        <taxon>Tracheophyta</taxon>
        <taxon>Spermatophyta</taxon>
        <taxon>Magnoliopsida</taxon>
        <taxon>Liliopsida</taxon>
        <taxon>Zingiberales</taxon>
        <taxon>Musaceae</taxon>
        <taxon>Ensete</taxon>
    </lineage>
</organism>
<proteinExistence type="predicted"/>
<dbReference type="EMBL" id="AMZH03000093">
    <property type="protein sequence ID" value="RRT85579.1"/>
    <property type="molecule type" value="Genomic_DNA"/>
</dbReference>
<sequence>MERYNPTLATTRVHVLDLYPRKALCFRSMFPSSTLTPFLWLRNFTKLLRLSICIELIVALMPTIPRVCPPLSLIFTSTLSVLSYDVASTNALLHSRSCNDSLLLTRSIELCRDIVLRNSSSTCAVRCT</sequence>
<reference evidence="1 2" key="1">
    <citation type="journal article" date="2014" name="Agronomy (Basel)">
        <title>A Draft Genome Sequence for Ensete ventricosum, the Drought-Tolerant Tree Against Hunger.</title>
        <authorList>
            <person name="Harrison J."/>
            <person name="Moore K.A."/>
            <person name="Paszkiewicz K."/>
            <person name="Jones T."/>
            <person name="Grant M."/>
            <person name="Ambacheew D."/>
            <person name="Muzemil S."/>
            <person name="Studholme D.J."/>
        </authorList>
    </citation>
    <scope>NUCLEOTIDE SEQUENCE [LARGE SCALE GENOMIC DNA]</scope>
</reference>
<evidence type="ECO:0000313" key="2">
    <source>
        <dbReference type="Proteomes" id="UP000287651"/>
    </source>
</evidence>